<evidence type="ECO:0000313" key="2">
    <source>
        <dbReference type="EMBL" id="KXG74279.1"/>
    </source>
</evidence>
<sequence length="444" mass="50223">MKKIVISLILILAMLSNVAMALESTYSTFDASILQNAFPHTVSKDGKLIVEGKLTATDYASILFALSNIQDNNENIKNRIANTYTSYILTSEFLFLKPDGSVLPAYDHKDGKFVPNTKLDIASVAQFSAAFYDALQNRDKFNANPWYTETSQQKALKHAQSTSKYVLGHLYESGKFYNEPSKATIDIKSMGNGLLAFNALWNLEKDTAHRQHYIAVSKEIYDFMAASWNGAYGVYAFDGNSDKVKFDLRDFGLFLWGSKELAQILAEGGYGYEALEIMKNTHKMLTTALVKDVTYKPEGIVREIQIDKGVAQATKDEINTGRLYTFLYGLEKWNESPFATLIGIRNQNIHFIKDMVIYSIRNHMDDYGLIHDTKFSDVSVKNGAKETPYLAWYMVAADYVLENYTKFLTDAEYALIEKSIQQNYDFLMNSIYMSGKKLNAMSGF</sequence>
<comment type="caution">
    <text evidence="2">The sequence shown here is derived from an EMBL/GenBank/DDBJ whole genome shotgun (WGS) entry which is preliminary data.</text>
</comment>
<proteinExistence type="predicted"/>
<gene>
    <name evidence="2" type="ORF">AN619_24710</name>
</gene>
<dbReference type="EMBL" id="LOEE01000059">
    <property type="protein sequence ID" value="KXG74279.1"/>
    <property type="molecule type" value="Genomic_DNA"/>
</dbReference>
<dbReference type="STRING" id="520762.AN619_24710"/>
<keyword evidence="3" id="KW-1185">Reference proteome</keyword>
<dbReference type="Proteomes" id="UP000070456">
    <property type="component" value="Unassembled WGS sequence"/>
</dbReference>
<evidence type="ECO:0000256" key="1">
    <source>
        <dbReference type="SAM" id="SignalP"/>
    </source>
</evidence>
<dbReference type="RefSeq" id="WP_068557384.1">
    <property type="nucleotide sequence ID" value="NZ_LOEE01000059.1"/>
</dbReference>
<dbReference type="OrthoDB" id="1948362at2"/>
<organism evidence="2 3">
    <name type="scientific">Thermotalea metallivorans</name>
    <dbReference type="NCBI Taxonomy" id="520762"/>
    <lineage>
        <taxon>Bacteria</taxon>
        <taxon>Bacillati</taxon>
        <taxon>Bacillota</taxon>
        <taxon>Clostridia</taxon>
        <taxon>Peptostreptococcales</taxon>
        <taxon>Thermotaleaceae</taxon>
        <taxon>Thermotalea</taxon>
    </lineage>
</organism>
<evidence type="ECO:0000313" key="3">
    <source>
        <dbReference type="Proteomes" id="UP000070456"/>
    </source>
</evidence>
<protein>
    <submittedName>
        <fullName evidence="2">Uncharacterized protein</fullName>
    </submittedName>
</protein>
<keyword evidence="1" id="KW-0732">Signal</keyword>
<feature type="chain" id="PRO_5007491468" evidence="1">
    <location>
        <begin position="22"/>
        <end position="444"/>
    </location>
</feature>
<dbReference type="AlphaFoldDB" id="A0A140L154"/>
<reference evidence="2" key="1">
    <citation type="submission" date="2015-12" db="EMBL/GenBank/DDBJ databases">
        <title>Draft genome sequence of the thermoanaerobe Thermotalea metallivorans, an isolate from the runoff channel of the Great Artesian Basin, Australia.</title>
        <authorList>
            <person name="Patel B.K."/>
        </authorList>
    </citation>
    <scope>NUCLEOTIDE SEQUENCE [LARGE SCALE GENOMIC DNA]</scope>
    <source>
        <strain evidence="2">B2-1</strain>
    </source>
</reference>
<name>A0A140L154_9FIRM</name>
<feature type="signal peptide" evidence="1">
    <location>
        <begin position="1"/>
        <end position="21"/>
    </location>
</feature>
<accession>A0A140L154</accession>